<dbReference type="Proteomes" id="UP000095743">
    <property type="component" value="Chromosome"/>
</dbReference>
<gene>
    <name evidence="4" type="ORF">Gferi_23805</name>
</gene>
<dbReference type="OrthoDB" id="9780939at2"/>
<dbReference type="InterPro" id="IPR050109">
    <property type="entry name" value="HTH-type_TetR-like_transc_reg"/>
</dbReference>
<sequence>MYKSLEKLPDEKRDLILRVSMEEFVEKGYDKASTDRITQRAEISKSLLFYYFKNKKGLFLYLVEHTRNLLEQEVRLEIEKLEEDDYFFKTTTKNNS</sequence>
<dbReference type="PANTHER" id="PTHR30328">
    <property type="entry name" value="TRANSCRIPTIONAL REPRESSOR"/>
    <property type="match status" value="1"/>
</dbReference>
<evidence type="ECO:0000256" key="2">
    <source>
        <dbReference type="PROSITE-ProRule" id="PRU00335"/>
    </source>
</evidence>
<organism evidence="4 5">
    <name type="scientific">Geosporobacter ferrireducens</name>
    <dbReference type="NCBI Taxonomy" id="1424294"/>
    <lineage>
        <taxon>Bacteria</taxon>
        <taxon>Bacillati</taxon>
        <taxon>Bacillota</taxon>
        <taxon>Clostridia</taxon>
        <taxon>Peptostreptococcales</taxon>
        <taxon>Thermotaleaceae</taxon>
        <taxon>Geosporobacter</taxon>
    </lineage>
</organism>
<dbReference type="SUPFAM" id="SSF46689">
    <property type="entry name" value="Homeodomain-like"/>
    <property type="match status" value="1"/>
</dbReference>
<reference evidence="4 5" key="1">
    <citation type="submission" date="2016-09" db="EMBL/GenBank/DDBJ databases">
        <title>Genomic analysis reveals versatility of anaerobic energy metabolism of Geosporobacter ferrireducens IRF9 of phylum Firmicutes.</title>
        <authorList>
            <person name="Kim S.-J."/>
        </authorList>
    </citation>
    <scope>NUCLEOTIDE SEQUENCE [LARGE SCALE GENOMIC DNA]</scope>
    <source>
        <strain evidence="4 5">IRF9</strain>
    </source>
</reference>
<dbReference type="KEGG" id="gfe:Gferi_23805"/>
<dbReference type="PRINTS" id="PR00455">
    <property type="entry name" value="HTHTETR"/>
</dbReference>
<dbReference type="EMBL" id="CP017269">
    <property type="protein sequence ID" value="AOT72304.1"/>
    <property type="molecule type" value="Genomic_DNA"/>
</dbReference>
<dbReference type="InterPro" id="IPR001647">
    <property type="entry name" value="HTH_TetR"/>
</dbReference>
<dbReference type="PROSITE" id="PS50977">
    <property type="entry name" value="HTH_TETR_2"/>
    <property type="match status" value="1"/>
</dbReference>
<keyword evidence="1 2" id="KW-0238">DNA-binding</keyword>
<evidence type="ECO:0000256" key="1">
    <source>
        <dbReference type="ARBA" id="ARBA00023125"/>
    </source>
</evidence>
<feature type="domain" description="HTH tetR-type" evidence="3">
    <location>
        <begin position="10"/>
        <end position="70"/>
    </location>
</feature>
<protein>
    <recommendedName>
        <fullName evidence="3">HTH tetR-type domain-containing protein</fullName>
    </recommendedName>
</protein>
<dbReference type="AlphaFoldDB" id="A0A1D8GN40"/>
<name>A0A1D8GN40_9FIRM</name>
<evidence type="ECO:0000313" key="4">
    <source>
        <dbReference type="EMBL" id="AOT72304.1"/>
    </source>
</evidence>
<evidence type="ECO:0000259" key="3">
    <source>
        <dbReference type="PROSITE" id="PS50977"/>
    </source>
</evidence>
<accession>A0A1D8GN40</accession>
<dbReference type="Pfam" id="PF00440">
    <property type="entry name" value="TetR_N"/>
    <property type="match status" value="1"/>
</dbReference>
<keyword evidence="5" id="KW-1185">Reference proteome</keyword>
<dbReference type="Gene3D" id="1.10.357.10">
    <property type="entry name" value="Tetracycline Repressor, domain 2"/>
    <property type="match status" value="1"/>
</dbReference>
<dbReference type="InterPro" id="IPR009057">
    <property type="entry name" value="Homeodomain-like_sf"/>
</dbReference>
<dbReference type="GO" id="GO:0006355">
    <property type="term" value="P:regulation of DNA-templated transcription"/>
    <property type="evidence" value="ECO:0007669"/>
    <property type="project" value="UniProtKB-ARBA"/>
</dbReference>
<feature type="DNA-binding region" description="H-T-H motif" evidence="2">
    <location>
        <begin position="33"/>
        <end position="52"/>
    </location>
</feature>
<dbReference type="PANTHER" id="PTHR30328:SF54">
    <property type="entry name" value="HTH-TYPE TRANSCRIPTIONAL REPRESSOR SCO4008"/>
    <property type="match status" value="1"/>
</dbReference>
<dbReference type="RefSeq" id="WP_069980613.1">
    <property type="nucleotide sequence ID" value="NZ_CP017269.1"/>
</dbReference>
<dbReference type="STRING" id="1424294.Gferi_23805"/>
<evidence type="ECO:0000313" key="5">
    <source>
        <dbReference type="Proteomes" id="UP000095743"/>
    </source>
</evidence>
<proteinExistence type="predicted"/>
<dbReference type="GO" id="GO:0003677">
    <property type="term" value="F:DNA binding"/>
    <property type="evidence" value="ECO:0007669"/>
    <property type="project" value="UniProtKB-UniRule"/>
</dbReference>